<dbReference type="Gene3D" id="3.20.20.410">
    <property type="entry name" value="Protein of unknown function UPF0759"/>
    <property type="match status" value="1"/>
</dbReference>
<accession>A0A2D2LWJ0</accession>
<protein>
    <submittedName>
        <fullName evidence="1">DUF72 domain-containing protein</fullName>
    </submittedName>
</protein>
<evidence type="ECO:0000313" key="2">
    <source>
        <dbReference type="Proteomes" id="UP000229340"/>
    </source>
</evidence>
<sequence>MSIYIGTGGYSDTDFLGILYPADTKKTEFLTEYRRHYATVEINSSFYAPLGRKAYEGMLKKSNGQLKFSIKIHQDFTHRLTATAETAQAFLQAIEPILAADCLAALLIQFPHGFDRTVAHRQYLATLTSWFDGLPLAIEFRHQSWHIPQVYASFQQQNLIWCSVDYPNIHGLPPSRLLFTSRIGYLRMHGQNLDWWDAHSAAERHDYRYSNVEMQAWAKTIANQQANFDTLYIYFENTVKGHAVYNIEMLTQALMTEGMPVVSPLVANDE</sequence>
<dbReference type="SUPFAM" id="SSF117396">
    <property type="entry name" value="TM1631-like"/>
    <property type="match status" value="1"/>
</dbReference>
<name>A0A2D2LWJ0_FAUOS</name>
<dbReference type="STRING" id="34062.AXE82_05370"/>
<dbReference type="RefSeq" id="WP_100270565.1">
    <property type="nucleotide sequence ID" value="NZ_CP024443.1"/>
</dbReference>
<dbReference type="InterPro" id="IPR036520">
    <property type="entry name" value="UPF0759_sf"/>
</dbReference>
<dbReference type="AlphaFoldDB" id="A0A2D2LWJ0"/>
<dbReference type="Pfam" id="PF01904">
    <property type="entry name" value="DUF72"/>
    <property type="match status" value="1"/>
</dbReference>
<dbReference type="Proteomes" id="UP000229340">
    <property type="component" value="Chromosome"/>
</dbReference>
<reference evidence="2" key="1">
    <citation type="submission" date="2017-11" db="EMBL/GenBank/DDBJ databases">
        <title>Complete genome sequence of Moraxella osloensis NP7 isolated from human skin.</title>
        <authorList>
            <person name="Lee K."/>
            <person name="Lim J.Y."/>
            <person name="Hwang I."/>
        </authorList>
    </citation>
    <scope>NUCLEOTIDE SEQUENCE [LARGE SCALE GENOMIC DNA]</scope>
    <source>
        <strain evidence="2">NP7</strain>
    </source>
</reference>
<organism evidence="1 2">
    <name type="scientific">Faucicola osloensis</name>
    <name type="common">Moraxella osloensis</name>
    <dbReference type="NCBI Taxonomy" id="34062"/>
    <lineage>
        <taxon>Bacteria</taxon>
        <taxon>Pseudomonadati</taxon>
        <taxon>Pseudomonadota</taxon>
        <taxon>Gammaproteobacteria</taxon>
        <taxon>Moraxellales</taxon>
        <taxon>Moraxellaceae</taxon>
        <taxon>Faucicola</taxon>
    </lineage>
</organism>
<proteinExistence type="predicted"/>
<evidence type="ECO:0000313" key="1">
    <source>
        <dbReference type="EMBL" id="ATR79397.1"/>
    </source>
</evidence>
<dbReference type="EMBL" id="CP024443">
    <property type="protein sequence ID" value="ATR79397.1"/>
    <property type="molecule type" value="Genomic_DNA"/>
</dbReference>
<dbReference type="InterPro" id="IPR002763">
    <property type="entry name" value="DUF72"/>
</dbReference>
<gene>
    <name evidence="1" type="ORF">NP7_09170</name>
</gene>
<dbReference type="PANTHER" id="PTHR30348:SF13">
    <property type="entry name" value="UPF0759 PROTEIN YUNF"/>
    <property type="match status" value="1"/>
</dbReference>
<dbReference type="PANTHER" id="PTHR30348">
    <property type="entry name" value="UNCHARACTERIZED PROTEIN YECE"/>
    <property type="match status" value="1"/>
</dbReference>